<name>A0A182I9D6_ANOAR</name>
<dbReference type="AlphaFoldDB" id="A0A182I9D6"/>
<dbReference type="Proteomes" id="UP000075840">
    <property type="component" value="Unassembled WGS sequence"/>
</dbReference>
<reference evidence="1" key="1">
    <citation type="submission" date="2022-08" db="UniProtKB">
        <authorList>
            <consortium name="EnsemblMetazoa"/>
        </authorList>
    </citation>
    <scope>IDENTIFICATION</scope>
    <source>
        <strain evidence="1">Dongola</strain>
    </source>
</reference>
<sequence>MYPSYTALSNFKKTFSPCEDFFNVSETKASVGLQAVLNHTASRIINMKKDKIIQNFDSENKFDGVNESMVTDSELLVTAFSPIRLSQSENDGNIFWLNLLPQSTRYCRPVVIEYVKESKEKVLESINFIKTEISNLIPFKIDLIGLKCLQQCTAYLHILEKLYYEPQHQ</sequence>
<dbReference type="EnsemblMetazoa" id="AARA010196-RA">
    <property type="protein sequence ID" value="AARA010196-PA"/>
    <property type="gene ID" value="AARA010196"/>
</dbReference>
<proteinExistence type="predicted"/>
<keyword evidence="2" id="KW-1185">Reference proteome</keyword>
<evidence type="ECO:0000313" key="2">
    <source>
        <dbReference type="Proteomes" id="UP000075840"/>
    </source>
</evidence>
<accession>A0A182I9D6</accession>
<organism evidence="1 2">
    <name type="scientific">Anopheles arabiensis</name>
    <name type="common">Mosquito</name>
    <dbReference type="NCBI Taxonomy" id="7173"/>
    <lineage>
        <taxon>Eukaryota</taxon>
        <taxon>Metazoa</taxon>
        <taxon>Ecdysozoa</taxon>
        <taxon>Arthropoda</taxon>
        <taxon>Hexapoda</taxon>
        <taxon>Insecta</taxon>
        <taxon>Pterygota</taxon>
        <taxon>Neoptera</taxon>
        <taxon>Endopterygota</taxon>
        <taxon>Diptera</taxon>
        <taxon>Nematocera</taxon>
        <taxon>Culicoidea</taxon>
        <taxon>Culicidae</taxon>
        <taxon>Anophelinae</taxon>
        <taxon>Anopheles</taxon>
    </lineage>
</organism>
<dbReference type="EMBL" id="APCN01008718">
    <property type="status" value="NOT_ANNOTATED_CDS"/>
    <property type="molecule type" value="Genomic_DNA"/>
</dbReference>
<protein>
    <submittedName>
        <fullName evidence="1">Uncharacterized protein</fullName>
    </submittedName>
</protein>
<dbReference type="VEuPathDB" id="VectorBase:AARA010196"/>
<evidence type="ECO:0000313" key="1">
    <source>
        <dbReference type="EnsemblMetazoa" id="AARA010196-PA"/>
    </source>
</evidence>